<dbReference type="STRING" id="1227492.C482_13640"/>
<evidence type="ECO:0000313" key="3">
    <source>
        <dbReference type="EMBL" id="ELY97280.1"/>
    </source>
</evidence>
<dbReference type="Proteomes" id="UP000011693">
    <property type="component" value="Unassembled WGS sequence"/>
</dbReference>
<comment type="similarity">
    <text evidence="1">Belongs to the sulfatase family.</text>
</comment>
<reference evidence="3 4" key="1">
    <citation type="journal article" date="2014" name="PLoS Genet.">
        <title>Phylogenetically driven sequencing of extremely halophilic archaea reveals strategies for static and dynamic osmo-response.</title>
        <authorList>
            <person name="Becker E.A."/>
            <person name="Seitzer P.M."/>
            <person name="Tritt A."/>
            <person name="Larsen D."/>
            <person name="Krusor M."/>
            <person name="Yao A.I."/>
            <person name="Wu D."/>
            <person name="Madern D."/>
            <person name="Eisen J.A."/>
            <person name="Darling A.E."/>
            <person name="Facciotti M.T."/>
        </authorList>
    </citation>
    <scope>NUCLEOTIDE SEQUENCE [LARGE SCALE GENOMIC DNA]</scope>
    <source>
        <strain evidence="3 4">JCM 10990</strain>
    </source>
</reference>
<organism evidence="3 4">
    <name type="scientific">Natrialba chahannaoensis JCM 10990</name>
    <dbReference type="NCBI Taxonomy" id="1227492"/>
    <lineage>
        <taxon>Archaea</taxon>
        <taxon>Methanobacteriati</taxon>
        <taxon>Methanobacteriota</taxon>
        <taxon>Stenosarchaea group</taxon>
        <taxon>Halobacteria</taxon>
        <taxon>Halobacteriales</taxon>
        <taxon>Natrialbaceae</taxon>
        <taxon>Natrialba</taxon>
    </lineage>
</organism>
<dbReference type="OrthoDB" id="3164at2157"/>
<dbReference type="CDD" id="cd16148">
    <property type="entry name" value="sulfatase_like"/>
    <property type="match status" value="1"/>
</dbReference>
<dbReference type="PANTHER" id="PTHR42693:SF33">
    <property type="entry name" value="ARYLSULFATASE"/>
    <property type="match status" value="1"/>
</dbReference>
<evidence type="ECO:0000313" key="4">
    <source>
        <dbReference type="Proteomes" id="UP000011693"/>
    </source>
</evidence>
<dbReference type="PATRIC" id="fig|1227492.4.peg.2707"/>
<dbReference type="InterPro" id="IPR050738">
    <property type="entry name" value="Sulfatase"/>
</dbReference>
<accession>M0AEU7</accession>
<dbReference type="GO" id="GO:0004065">
    <property type="term" value="F:arylsulfatase activity"/>
    <property type="evidence" value="ECO:0007669"/>
    <property type="project" value="TreeGrafter"/>
</dbReference>
<dbReference type="RefSeq" id="WP_006168160.1">
    <property type="nucleotide sequence ID" value="NZ_AOIN01000069.1"/>
</dbReference>
<evidence type="ECO:0000256" key="1">
    <source>
        <dbReference type="ARBA" id="ARBA00008779"/>
    </source>
</evidence>
<gene>
    <name evidence="3" type="ORF">C482_13640</name>
</gene>
<dbReference type="Gene3D" id="3.40.720.10">
    <property type="entry name" value="Alkaline Phosphatase, subunit A"/>
    <property type="match status" value="1"/>
</dbReference>
<dbReference type="SUPFAM" id="SSF53649">
    <property type="entry name" value="Alkaline phosphatase-like"/>
    <property type="match status" value="1"/>
</dbReference>
<protein>
    <submittedName>
        <fullName evidence="3">Putative sulfatase</fullName>
    </submittedName>
</protein>
<proteinExistence type="inferred from homology"/>
<dbReference type="AlphaFoldDB" id="M0AEU7"/>
<dbReference type="InterPro" id="IPR017850">
    <property type="entry name" value="Alkaline_phosphatase_core_sf"/>
</dbReference>
<dbReference type="PANTHER" id="PTHR42693">
    <property type="entry name" value="ARYLSULFATASE FAMILY MEMBER"/>
    <property type="match status" value="1"/>
</dbReference>
<comment type="caution">
    <text evidence="3">The sequence shown here is derived from an EMBL/GenBank/DDBJ whole genome shotgun (WGS) entry which is preliminary data.</text>
</comment>
<feature type="domain" description="Sulfatase N-terminal" evidence="2">
    <location>
        <begin position="4"/>
        <end position="352"/>
    </location>
</feature>
<dbReference type="Pfam" id="PF00884">
    <property type="entry name" value="Sulfatase"/>
    <property type="match status" value="1"/>
</dbReference>
<sequence>MPSPNAIILIFDTLRADHLSCYGGQVDTPHFDRLAEHGTLFESAFAAGPATPISHAALYTGQYPSENGVTGQYLQLPENVPVMAEWLQKRGYDTYGITGPAKMGSDWGYDRGFNSMFETYYDLGKRPSKKYFKKVVSDRLVARDFIQTMIKGGRSYTSLKFNVLCEKIRNDLTHPFFALCNVLPTHLPYDPPRPYKKQRCSNYSRPRWFFLEYLLNTSGDINNSEIRLDRIRRIEDGEGIGQFLANPDWLNNSEIELLQRWYEASVKYADDIFGRFLEFYERELIEDTILIVTADHGEQLGEKDIWEHSHYLFDETIQVPLLIAGPRVPTGVRRGDLASLIDIFDTVCDLCDLETPNTTSGESLFSDDQREKVFMEYGERDQQEFAQNSNHGRYLDTEQLREFSAGRKGVRTDEYKFVMSSIDEEKLYRIPGEELIEDPEDDMLDKFRKDIKTILGDEFGRWPEGDPSEFELSNEVEKNLRDLGYI</sequence>
<name>M0AEU7_9EURY</name>
<dbReference type="EMBL" id="AOIN01000069">
    <property type="protein sequence ID" value="ELY97280.1"/>
    <property type="molecule type" value="Genomic_DNA"/>
</dbReference>
<evidence type="ECO:0000259" key="2">
    <source>
        <dbReference type="Pfam" id="PF00884"/>
    </source>
</evidence>
<keyword evidence="4" id="KW-1185">Reference proteome</keyword>
<dbReference type="InterPro" id="IPR000917">
    <property type="entry name" value="Sulfatase_N"/>
</dbReference>